<reference evidence="11" key="1">
    <citation type="submission" date="2024-05" db="EMBL/GenBank/DDBJ databases">
        <title>Alkalihalobacillus sp. strain MEB203 novel alkaliphilic bacterium from Lonar Lake, India.</title>
        <authorList>
            <person name="Joshi A."/>
            <person name="Thite S."/>
            <person name="Mengade P."/>
        </authorList>
    </citation>
    <scope>NUCLEOTIDE SEQUENCE</scope>
    <source>
        <strain evidence="11">MEB 203</strain>
    </source>
</reference>
<feature type="domain" description="Radical SAM core" evidence="10">
    <location>
        <begin position="1"/>
        <end position="237"/>
    </location>
</feature>
<evidence type="ECO:0000313" key="12">
    <source>
        <dbReference type="Proteomes" id="UP001148125"/>
    </source>
</evidence>
<dbReference type="InterPro" id="IPR034505">
    <property type="entry name" value="Coproporphyrinogen-III_oxidase"/>
</dbReference>
<keyword evidence="9" id="KW-0004">4Fe-4S</keyword>
<keyword evidence="6 9" id="KW-0408">Iron</keyword>
<dbReference type="SUPFAM" id="SSF102114">
    <property type="entry name" value="Radical SAM enzymes"/>
    <property type="match status" value="1"/>
</dbReference>
<protein>
    <recommendedName>
        <fullName evidence="2 9">Heme chaperone HemW</fullName>
    </recommendedName>
</protein>
<dbReference type="NCBIfam" id="TIGR00539">
    <property type="entry name" value="hemN_rel"/>
    <property type="match status" value="1"/>
</dbReference>
<evidence type="ECO:0000256" key="6">
    <source>
        <dbReference type="ARBA" id="ARBA00023004"/>
    </source>
</evidence>
<keyword evidence="5 9" id="KW-0479">Metal-binding</keyword>
<dbReference type="Pfam" id="PF04055">
    <property type="entry name" value="Radical_SAM"/>
    <property type="match status" value="1"/>
</dbReference>
<dbReference type="SFLD" id="SFLDG01065">
    <property type="entry name" value="anaerobic_coproporphyrinogen-I"/>
    <property type="match status" value="1"/>
</dbReference>
<keyword evidence="4 9" id="KW-0949">S-adenosyl-L-methionine</keyword>
<organism evidence="11 12">
    <name type="scientific">Alkalihalobacterium chitinilyticum</name>
    <dbReference type="NCBI Taxonomy" id="2980103"/>
    <lineage>
        <taxon>Bacteria</taxon>
        <taxon>Bacillati</taxon>
        <taxon>Bacillota</taxon>
        <taxon>Bacilli</taxon>
        <taxon>Bacillales</taxon>
        <taxon>Bacillaceae</taxon>
        <taxon>Alkalihalobacterium</taxon>
    </lineage>
</organism>
<dbReference type="SFLD" id="SFLDS00029">
    <property type="entry name" value="Radical_SAM"/>
    <property type="match status" value="1"/>
</dbReference>
<comment type="caution">
    <text evidence="11">The sequence shown here is derived from an EMBL/GenBank/DDBJ whole genome shotgun (WGS) entry which is preliminary data.</text>
</comment>
<proteinExistence type="inferred from homology"/>
<comment type="subcellular location">
    <subcellularLocation>
        <location evidence="9">Cytoplasm</location>
    </subcellularLocation>
</comment>
<evidence type="ECO:0000256" key="7">
    <source>
        <dbReference type="ARBA" id="ARBA00023014"/>
    </source>
</evidence>
<evidence type="ECO:0000256" key="8">
    <source>
        <dbReference type="ARBA" id="ARBA00023186"/>
    </source>
</evidence>
<keyword evidence="12" id="KW-1185">Reference proteome</keyword>
<evidence type="ECO:0000256" key="1">
    <source>
        <dbReference type="ARBA" id="ARBA00006100"/>
    </source>
</evidence>
<evidence type="ECO:0000256" key="4">
    <source>
        <dbReference type="ARBA" id="ARBA00022691"/>
    </source>
</evidence>
<comment type="function">
    <text evidence="9">Probably acts as a heme chaperone, transferring heme to an unknown acceptor. Binds one molecule of heme per monomer, possibly covalently. Binds 1 [4Fe-4S] cluster. The cluster is coordinated with 3 cysteines and an exchangeable S-adenosyl-L-methionine.</text>
</comment>
<dbReference type="SFLD" id="SFLDG01082">
    <property type="entry name" value="B12-binding_domain_containing"/>
    <property type="match status" value="1"/>
</dbReference>
<dbReference type="PANTHER" id="PTHR13932:SF5">
    <property type="entry name" value="RADICAL S-ADENOSYL METHIONINE DOMAIN-CONTAINING PROTEIN 1, MITOCHONDRIAL"/>
    <property type="match status" value="1"/>
</dbReference>
<dbReference type="CDD" id="cd01335">
    <property type="entry name" value="Radical_SAM"/>
    <property type="match status" value="1"/>
</dbReference>
<dbReference type="PROSITE" id="PS51918">
    <property type="entry name" value="RADICAL_SAM"/>
    <property type="match status" value="1"/>
</dbReference>
<dbReference type="InterPro" id="IPR013785">
    <property type="entry name" value="Aldolase_TIM"/>
</dbReference>
<dbReference type="RefSeq" id="WP_275118475.1">
    <property type="nucleotide sequence ID" value="NZ_JAOTPO010000006.1"/>
</dbReference>
<dbReference type="InterPro" id="IPR058240">
    <property type="entry name" value="rSAM_sf"/>
</dbReference>
<keyword evidence="8 9" id="KW-0143">Chaperone</keyword>
<evidence type="ECO:0000313" key="11">
    <source>
        <dbReference type="EMBL" id="MDE5413860.1"/>
    </source>
</evidence>
<name>A0ABT5VEG6_9BACI</name>
<dbReference type="InterPro" id="IPR010723">
    <property type="entry name" value="HemN_C"/>
</dbReference>
<dbReference type="InterPro" id="IPR006638">
    <property type="entry name" value="Elp3/MiaA/NifB-like_rSAM"/>
</dbReference>
<accession>A0ABT5VEG6</accession>
<dbReference type="InterPro" id="IPR004559">
    <property type="entry name" value="HemW-like"/>
</dbReference>
<dbReference type="SFLD" id="SFLDF00288">
    <property type="entry name" value="HemN-like__clustered_with_nucl"/>
    <property type="match status" value="1"/>
</dbReference>
<dbReference type="SFLD" id="SFLDF00562">
    <property type="entry name" value="HemN-like__clustered_with_heat"/>
    <property type="match status" value="1"/>
</dbReference>
<sequence length="380" mass="43898">MPTAIYVHIPFCEHICHYCDFNKVFLQGQPVDEYVQALDIELADAADKYFTEPIQTIYIGGGTPTALSAKQLEKVLASLHKHFTLNDSLKEWTVEVNPGGVTDDQLNVLRDYGVNRLSIGVQTFDPFLLKKIGRTHQPEDIYKTIERARQKGFNNLTVDLMFGLPEQTMEAFDATLKKAFSLEIEHFSAYSLKVEEKTVFYNLLRKGKLPLPTEDEEALMYERLIEQMNKHGYHQYEISNFAKSGYESKHNIIYWNNEEYFGIGAGAHGYINGVRYANIGPVQKYIQSISEKKQARFEANELSEKERMEEEMFMGLRMLDGVSKQKFYERYGIQLTEMYQKQIEQLAASQLIQVTPDRVKLTRKGVFLANEVFEQFLVVE</sequence>
<evidence type="ECO:0000256" key="5">
    <source>
        <dbReference type="ARBA" id="ARBA00022723"/>
    </source>
</evidence>
<evidence type="ECO:0000256" key="3">
    <source>
        <dbReference type="ARBA" id="ARBA00022617"/>
    </source>
</evidence>
<keyword evidence="3 9" id="KW-0349">Heme</keyword>
<keyword evidence="7 9" id="KW-0411">Iron-sulfur</keyword>
<gene>
    <name evidence="11" type="primary">hemW</name>
    <name evidence="11" type="ORF">N7Z68_10725</name>
</gene>
<evidence type="ECO:0000259" key="10">
    <source>
        <dbReference type="PROSITE" id="PS51918"/>
    </source>
</evidence>
<dbReference type="InterPro" id="IPR007197">
    <property type="entry name" value="rSAM"/>
</dbReference>
<dbReference type="Proteomes" id="UP001148125">
    <property type="component" value="Unassembled WGS sequence"/>
</dbReference>
<evidence type="ECO:0000256" key="2">
    <source>
        <dbReference type="ARBA" id="ARBA00017228"/>
    </source>
</evidence>
<dbReference type="Pfam" id="PF06969">
    <property type="entry name" value="HemN_C"/>
    <property type="match status" value="1"/>
</dbReference>
<evidence type="ECO:0000256" key="9">
    <source>
        <dbReference type="RuleBase" id="RU364116"/>
    </source>
</evidence>
<comment type="similarity">
    <text evidence="1">Belongs to the anaerobic coproporphyrinogen-III oxidase family. HemW subfamily.</text>
</comment>
<dbReference type="EMBL" id="JAOTPO010000006">
    <property type="protein sequence ID" value="MDE5413860.1"/>
    <property type="molecule type" value="Genomic_DNA"/>
</dbReference>
<dbReference type="Gene3D" id="3.20.20.70">
    <property type="entry name" value="Aldolase class I"/>
    <property type="match status" value="1"/>
</dbReference>
<dbReference type="SMART" id="SM00729">
    <property type="entry name" value="Elp3"/>
    <property type="match status" value="1"/>
</dbReference>
<keyword evidence="9" id="KW-0963">Cytoplasm</keyword>
<dbReference type="PANTHER" id="PTHR13932">
    <property type="entry name" value="COPROPORPHYRINIGEN III OXIDASE"/>
    <property type="match status" value="1"/>
</dbReference>